<reference evidence="4" key="1">
    <citation type="submission" date="2023-06" db="EMBL/GenBank/DDBJ databases">
        <title>Draft genome sequence of Nocardioides sp. SOB72.</title>
        <authorList>
            <person name="Zhang G."/>
        </authorList>
    </citation>
    <scope>NUCLEOTIDE SEQUENCE</scope>
    <source>
        <strain evidence="4">SOB72</strain>
    </source>
</reference>
<comment type="similarity">
    <text evidence="1">Belongs to the short-chain dehydrogenases/reductases (SDR) family.</text>
</comment>
<dbReference type="CDD" id="cd05233">
    <property type="entry name" value="SDR_c"/>
    <property type="match status" value="1"/>
</dbReference>
<dbReference type="PANTHER" id="PTHR43639:SF1">
    <property type="entry name" value="SHORT-CHAIN DEHYDROGENASE_REDUCTASE FAMILY PROTEIN"/>
    <property type="match status" value="1"/>
</dbReference>
<dbReference type="SUPFAM" id="SSF51735">
    <property type="entry name" value="NAD(P)-binding Rossmann-fold domains"/>
    <property type="match status" value="1"/>
</dbReference>
<protein>
    <submittedName>
        <fullName evidence="4">SDR family oxidoreductase</fullName>
    </submittedName>
</protein>
<dbReference type="PRINTS" id="PR00080">
    <property type="entry name" value="SDRFAMILY"/>
</dbReference>
<proteinExistence type="inferred from homology"/>
<evidence type="ECO:0000313" key="5">
    <source>
        <dbReference type="Proteomes" id="UP001168537"/>
    </source>
</evidence>
<dbReference type="SMART" id="SM00822">
    <property type="entry name" value="PKS_KR"/>
    <property type="match status" value="1"/>
</dbReference>
<dbReference type="PANTHER" id="PTHR43639">
    <property type="entry name" value="OXIDOREDUCTASE, SHORT-CHAIN DEHYDROGENASE/REDUCTASE FAMILY (AFU_ORTHOLOGUE AFUA_5G02870)"/>
    <property type="match status" value="1"/>
</dbReference>
<comment type="caution">
    <text evidence="4">The sequence shown here is derived from an EMBL/GenBank/DDBJ whole genome shotgun (WGS) entry which is preliminary data.</text>
</comment>
<dbReference type="Pfam" id="PF13561">
    <property type="entry name" value="adh_short_C2"/>
    <property type="match status" value="1"/>
</dbReference>
<dbReference type="InterPro" id="IPR057326">
    <property type="entry name" value="KR_dom"/>
</dbReference>
<keyword evidence="2" id="KW-0560">Oxidoreductase</keyword>
<evidence type="ECO:0000259" key="3">
    <source>
        <dbReference type="SMART" id="SM00822"/>
    </source>
</evidence>
<dbReference type="PROSITE" id="PS00061">
    <property type="entry name" value="ADH_SHORT"/>
    <property type="match status" value="1"/>
</dbReference>
<dbReference type="Proteomes" id="UP001168537">
    <property type="component" value="Unassembled WGS sequence"/>
</dbReference>
<dbReference type="InterPro" id="IPR036291">
    <property type="entry name" value="NAD(P)-bd_dom_sf"/>
</dbReference>
<evidence type="ECO:0000313" key="4">
    <source>
        <dbReference type="EMBL" id="MDN4162208.1"/>
    </source>
</evidence>
<dbReference type="InterPro" id="IPR002347">
    <property type="entry name" value="SDR_fam"/>
</dbReference>
<dbReference type="InterPro" id="IPR020904">
    <property type="entry name" value="Sc_DH/Rdtase_CS"/>
</dbReference>
<organism evidence="4 5">
    <name type="scientific">Nocardioides abyssi</name>
    <dbReference type="NCBI Taxonomy" id="3058370"/>
    <lineage>
        <taxon>Bacteria</taxon>
        <taxon>Bacillati</taxon>
        <taxon>Actinomycetota</taxon>
        <taxon>Actinomycetes</taxon>
        <taxon>Propionibacteriales</taxon>
        <taxon>Nocardioidaceae</taxon>
        <taxon>Nocardioides</taxon>
    </lineage>
</organism>
<name>A0ABT8EVL1_9ACTN</name>
<evidence type="ECO:0000256" key="1">
    <source>
        <dbReference type="ARBA" id="ARBA00006484"/>
    </source>
</evidence>
<accession>A0ABT8EVL1</accession>
<dbReference type="RefSeq" id="WP_300961379.1">
    <property type="nucleotide sequence ID" value="NZ_JAUHJR010000005.1"/>
</dbReference>
<keyword evidence="5" id="KW-1185">Reference proteome</keyword>
<dbReference type="EMBL" id="JAUHJR010000005">
    <property type="protein sequence ID" value="MDN4162208.1"/>
    <property type="molecule type" value="Genomic_DNA"/>
</dbReference>
<feature type="domain" description="Ketoreductase" evidence="3">
    <location>
        <begin position="10"/>
        <end position="194"/>
    </location>
</feature>
<gene>
    <name evidence="4" type="ORF">QWY29_12660</name>
</gene>
<dbReference type="PRINTS" id="PR00081">
    <property type="entry name" value="GDHRDH"/>
</dbReference>
<dbReference type="Gene3D" id="3.40.50.720">
    <property type="entry name" value="NAD(P)-binding Rossmann-like Domain"/>
    <property type="match status" value="1"/>
</dbReference>
<evidence type="ECO:0000256" key="2">
    <source>
        <dbReference type="ARBA" id="ARBA00023002"/>
    </source>
</evidence>
<sequence length="250" mass="25287">MDETPAERPRTLVTGGTRGIGAAVARRLARDGHDLVLAHRSDEDAAERTRAEVEALGAACTLVRADVVDPDQVERLFAQAGPLTCVVSNAGATLHVGPLADTPVEVIARTVELNLTSALYVARAAVRAMATSRGGSGGVLVTIGSVAATTGSPGEYVQYAAAKAGVDAMTVGLAQEVAGDGVRVVAVAPGIIDTTIHADAGEPGRLARVGPTVPLGRAGDPREVADAVGWLVSPEASYVTGTTLRVGGGR</sequence>